<proteinExistence type="predicted"/>
<organism evidence="1 2">
    <name type="scientific">Streptantibioticus parmotrematis</name>
    <dbReference type="NCBI Taxonomy" id="2873249"/>
    <lineage>
        <taxon>Bacteria</taxon>
        <taxon>Bacillati</taxon>
        <taxon>Actinomycetota</taxon>
        <taxon>Actinomycetes</taxon>
        <taxon>Kitasatosporales</taxon>
        <taxon>Streptomycetaceae</taxon>
        <taxon>Streptantibioticus</taxon>
    </lineage>
</organism>
<evidence type="ECO:0000313" key="1">
    <source>
        <dbReference type="EMBL" id="MBY8884128.1"/>
    </source>
</evidence>
<sequence>MTPYVTPPVVASSGDVRVLKPTADGKIVHVPVDITNHGKDAADYRVTVRVYAGNDTSYFKTVTVDSGLLQPGGGTQSSYLVNDPYQIMVYDPQAKIVKVTRTPR</sequence>
<reference evidence="1 2" key="1">
    <citation type="submission" date="2021-08" db="EMBL/GenBank/DDBJ databases">
        <title>Streptomyces sp. PTM05 isolated from lichen.</title>
        <authorList>
            <person name="Somphong A."/>
            <person name="Phongsopitanun W."/>
            <person name="Tanasupawat S."/>
        </authorList>
    </citation>
    <scope>NUCLEOTIDE SEQUENCE [LARGE SCALE GENOMIC DNA]</scope>
    <source>
        <strain evidence="1 2">Ptm05</strain>
    </source>
</reference>
<accession>A0ABS7QLR6</accession>
<gene>
    <name evidence="1" type="ORF">K7472_04615</name>
</gene>
<name>A0ABS7QLR6_9ACTN</name>
<evidence type="ECO:0008006" key="3">
    <source>
        <dbReference type="Google" id="ProtNLM"/>
    </source>
</evidence>
<dbReference type="RefSeq" id="WP_222974114.1">
    <property type="nucleotide sequence ID" value="NZ_JAINVZ010000002.1"/>
</dbReference>
<keyword evidence="2" id="KW-1185">Reference proteome</keyword>
<dbReference type="Proteomes" id="UP001198565">
    <property type="component" value="Unassembled WGS sequence"/>
</dbReference>
<evidence type="ECO:0000313" key="2">
    <source>
        <dbReference type="Proteomes" id="UP001198565"/>
    </source>
</evidence>
<comment type="caution">
    <text evidence="1">The sequence shown here is derived from an EMBL/GenBank/DDBJ whole genome shotgun (WGS) entry which is preliminary data.</text>
</comment>
<protein>
    <recommendedName>
        <fullName evidence="3">CARDB domain-containing protein</fullName>
    </recommendedName>
</protein>
<dbReference type="EMBL" id="JAINVZ010000002">
    <property type="protein sequence ID" value="MBY8884128.1"/>
    <property type="molecule type" value="Genomic_DNA"/>
</dbReference>